<sequence length="385" mass="41966">MSRSAKRAARHPLLPRVRLYQTLRSAHLERAHQLEPASIVYQNKRYDFEDPLTVGLDIRQLGPLAGAWQLLRSPISTLEINEPLMLSSLSTSALALIALTLRRATGRPRTSVVTYAIANSDPFAGGREPKHGLGLKRQANRMLARRVWHRVDRAAFGTSAARETYETVLGTVSLRSSALLFPALPAPFERAAACATPTREPERVIFVGNFTDRKGVRQLLAAWPEVRKERPGADLVMVGKGRLTDEVMAAAQGDTGIHIDLDPQRLEIHDLLDTAAVLVLPSQPSPAWREQVGLPIVEGLSHGLTIVTTEQTGLAEWLDENGHLVVHDPGSSSELSSAIVRALTAGLSPDDVLASLPARDGRLAADDWLFSRTPTISDLARAFDG</sequence>
<dbReference type="CDD" id="cd03801">
    <property type="entry name" value="GT4_PimA-like"/>
    <property type="match status" value="1"/>
</dbReference>
<dbReference type="Gene3D" id="3.40.50.2000">
    <property type="entry name" value="Glycogen Phosphorylase B"/>
    <property type="match status" value="1"/>
</dbReference>
<dbReference type="PANTHER" id="PTHR12526">
    <property type="entry name" value="GLYCOSYLTRANSFERASE"/>
    <property type="match status" value="1"/>
</dbReference>
<evidence type="ECO:0008006" key="3">
    <source>
        <dbReference type="Google" id="ProtNLM"/>
    </source>
</evidence>
<dbReference type="Proteomes" id="UP000598775">
    <property type="component" value="Unassembled WGS sequence"/>
</dbReference>
<protein>
    <recommendedName>
        <fullName evidence="3">Glycosyltransferase</fullName>
    </recommendedName>
</protein>
<gene>
    <name evidence="1" type="ORF">GCM10011399_04700</name>
</gene>
<dbReference type="Pfam" id="PF13692">
    <property type="entry name" value="Glyco_trans_1_4"/>
    <property type="match status" value="1"/>
</dbReference>
<accession>A0A917B1I9</accession>
<dbReference type="EMBL" id="BMGP01000001">
    <property type="protein sequence ID" value="GGF13883.1"/>
    <property type="molecule type" value="Genomic_DNA"/>
</dbReference>
<proteinExistence type="predicted"/>
<comment type="caution">
    <text evidence="1">The sequence shown here is derived from an EMBL/GenBank/DDBJ whole genome shotgun (WGS) entry which is preliminary data.</text>
</comment>
<dbReference type="AlphaFoldDB" id="A0A917B1I9"/>
<evidence type="ECO:0000313" key="1">
    <source>
        <dbReference type="EMBL" id="GGF13883.1"/>
    </source>
</evidence>
<dbReference type="RefSeq" id="WP_188673057.1">
    <property type="nucleotide sequence ID" value="NZ_BMGP01000001.1"/>
</dbReference>
<name>A0A917B1I9_9MICO</name>
<dbReference type="SUPFAM" id="SSF53756">
    <property type="entry name" value="UDP-Glycosyltransferase/glycogen phosphorylase"/>
    <property type="match status" value="1"/>
</dbReference>
<reference evidence="1 2" key="1">
    <citation type="journal article" date="2014" name="Int. J. Syst. Evol. Microbiol.">
        <title>Complete genome sequence of Corynebacterium casei LMG S-19264T (=DSM 44701T), isolated from a smear-ripened cheese.</title>
        <authorList>
            <consortium name="US DOE Joint Genome Institute (JGI-PGF)"/>
            <person name="Walter F."/>
            <person name="Albersmeier A."/>
            <person name="Kalinowski J."/>
            <person name="Ruckert C."/>
        </authorList>
    </citation>
    <scope>NUCLEOTIDE SEQUENCE [LARGE SCALE GENOMIC DNA]</scope>
    <source>
        <strain evidence="1 2">CGMCC 1.12976</strain>
    </source>
</reference>
<organism evidence="1 2">
    <name type="scientific">Subtercola lobariae</name>
    <dbReference type="NCBI Taxonomy" id="1588641"/>
    <lineage>
        <taxon>Bacteria</taxon>
        <taxon>Bacillati</taxon>
        <taxon>Actinomycetota</taxon>
        <taxon>Actinomycetes</taxon>
        <taxon>Micrococcales</taxon>
        <taxon>Microbacteriaceae</taxon>
        <taxon>Subtercola</taxon>
    </lineage>
</organism>
<evidence type="ECO:0000313" key="2">
    <source>
        <dbReference type="Proteomes" id="UP000598775"/>
    </source>
</evidence>
<keyword evidence="2" id="KW-1185">Reference proteome</keyword>